<proteinExistence type="predicted"/>
<dbReference type="EMBL" id="CAMGYJ010000007">
    <property type="protein sequence ID" value="CAI0440751.1"/>
    <property type="molecule type" value="Genomic_DNA"/>
</dbReference>
<reference evidence="2" key="1">
    <citation type="submission" date="2022-08" db="EMBL/GenBank/DDBJ databases">
        <authorList>
            <person name="Gutierrez-Valencia J."/>
        </authorList>
    </citation>
    <scope>NUCLEOTIDE SEQUENCE</scope>
</reference>
<evidence type="ECO:0000256" key="1">
    <source>
        <dbReference type="SAM" id="MobiDB-lite"/>
    </source>
</evidence>
<evidence type="ECO:0000313" key="3">
    <source>
        <dbReference type="Proteomes" id="UP001154282"/>
    </source>
</evidence>
<dbReference type="AlphaFoldDB" id="A0AAV0M2N3"/>
<name>A0AAV0M2N3_9ROSI</name>
<organism evidence="2 3">
    <name type="scientific">Linum tenue</name>
    <dbReference type="NCBI Taxonomy" id="586396"/>
    <lineage>
        <taxon>Eukaryota</taxon>
        <taxon>Viridiplantae</taxon>
        <taxon>Streptophyta</taxon>
        <taxon>Embryophyta</taxon>
        <taxon>Tracheophyta</taxon>
        <taxon>Spermatophyta</taxon>
        <taxon>Magnoliopsida</taxon>
        <taxon>eudicotyledons</taxon>
        <taxon>Gunneridae</taxon>
        <taxon>Pentapetalae</taxon>
        <taxon>rosids</taxon>
        <taxon>fabids</taxon>
        <taxon>Malpighiales</taxon>
        <taxon>Linaceae</taxon>
        <taxon>Linum</taxon>
    </lineage>
</organism>
<comment type="caution">
    <text evidence="2">The sequence shown here is derived from an EMBL/GenBank/DDBJ whole genome shotgun (WGS) entry which is preliminary data.</text>
</comment>
<keyword evidence="3" id="KW-1185">Reference proteome</keyword>
<dbReference type="Proteomes" id="UP001154282">
    <property type="component" value="Unassembled WGS sequence"/>
</dbReference>
<feature type="region of interest" description="Disordered" evidence="1">
    <location>
        <begin position="1"/>
        <end position="33"/>
    </location>
</feature>
<sequence>MHSSRNEGYLSNLVIGNRGRNSKKRKPAMHRETNALRHIQILSSNSAVQL</sequence>
<accession>A0AAV0M2N3</accession>
<gene>
    <name evidence="2" type="ORF">LITE_LOCUS26622</name>
</gene>
<evidence type="ECO:0000313" key="2">
    <source>
        <dbReference type="EMBL" id="CAI0440751.1"/>
    </source>
</evidence>
<feature type="non-terminal residue" evidence="2">
    <location>
        <position position="50"/>
    </location>
</feature>
<protein>
    <submittedName>
        <fullName evidence="2">Uncharacterized protein</fullName>
    </submittedName>
</protein>